<feature type="compositionally biased region" description="Pro residues" evidence="1">
    <location>
        <begin position="46"/>
        <end position="55"/>
    </location>
</feature>
<accession>A0A8J3IKS8</accession>
<dbReference type="PROSITE" id="PS50076">
    <property type="entry name" value="DNAJ_2"/>
    <property type="match status" value="1"/>
</dbReference>
<reference evidence="3" key="1">
    <citation type="submission" date="2020-10" db="EMBL/GenBank/DDBJ databases">
        <title>Taxonomic study of unclassified bacteria belonging to the class Ktedonobacteria.</title>
        <authorList>
            <person name="Yabe S."/>
            <person name="Wang C.M."/>
            <person name="Zheng Y."/>
            <person name="Sakai Y."/>
            <person name="Cavaletti L."/>
            <person name="Monciardini P."/>
            <person name="Donadio S."/>
        </authorList>
    </citation>
    <scope>NUCLEOTIDE SEQUENCE</scope>
    <source>
        <strain evidence="3">ID150040</strain>
    </source>
</reference>
<protein>
    <recommendedName>
        <fullName evidence="2">J domain-containing protein</fullName>
    </recommendedName>
</protein>
<evidence type="ECO:0000256" key="1">
    <source>
        <dbReference type="SAM" id="MobiDB-lite"/>
    </source>
</evidence>
<dbReference type="SMART" id="SM00271">
    <property type="entry name" value="DnaJ"/>
    <property type="match status" value="1"/>
</dbReference>
<dbReference type="Proteomes" id="UP000597444">
    <property type="component" value="Unassembled WGS sequence"/>
</dbReference>
<evidence type="ECO:0000313" key="3">
    <source>
        <dbReference type="EMBL" id="GHO94295.1"/>
    </source>
</evidence>
<dbReference type="InterPro" id="IPR036869">
    <property type="entry name" value="J_dom_sf"/>
</dbReference>
<feature type="domain" description="J" evidence="2">
    <location>
        <begin position="377"/>
        <end position="430"/>
    </location>
</feature>
<gene>
    <name evidence="3" type="ORF">KSF_043430</name>
</gene>
<dbReference type="Pfam" id="PF20226">
    <property type="entry name" value="DUF6585"/>
    <property type="match status" value="1"/>
</dbReference>
<dbReference type="Gene3D" id="1.10.287.110">
    <property type="entry name" value="DnaJ domain"/>
    <property type="match status" value="1"/>
</dbReference>
<organism evidence="3 4">
    <name type="scientific">Reticulibacter mediterranei</name>
    <dbReference type="NCBI Taxonomy" id="2778369"/>
    <lineage>
        <taxon>Bacteria</taxon>
        <taxon>Bacillati</taxon>
        <taxon>Chloroflexota</taxon>
        <taxon>Ktedonobacteria</taxon>
        <taxon>Ktedonobacterales</taxon>
        <taxon>Reticulibacteraceae</taxon>
        <taxon>Reticulibacter</taxon>
    </lineage>
</organism>
<feature type="compositionally biased region" description="Polar residues" evidence="1">
    <location>
        <begin position="18"/>
        <end position="27"/>
    </location>
</feature>
<evidence type="ECO:0000313" key="4">
    <source>
        <dbReference type="Proteomes" id="UP000597444"/>
    </source>
</evidence>
<dbReference type="Pfam" id="PF00226">
    <property type="entry name" value="DnaJ"/>
    <property type="match status" value="1"/>
</dbReference>
<dbReference type="CDD" id="cd06257">
    <property type="entry name" value="DnaJ"/>
    <property type="match status" value="1"/>
</dbReference>
<dbReference type="EMBL" id="BNJK01000001">
    <property type="protein sequence ID" value="GHO94295.1"/>
    <property type="molecule type" value="Genomic_DNA"/>
</dbReference>
<sequence>MLDTAAALSENGMHMSDDYSNATSSTEDSSEFEGPPYTALPYIEMPSPPSHPQPAPSVQQGVPLTEEARLAAGYQLGSVLKCYKSEPTAFTTDGLPSVPATQRASGLDASGAFAFILIPTLVLLFLTRTPPWPLIMICLLILAPWLSNVIGRLPGDVFVALQNTEFYLCTNGIMIIKWTRVRAIRWEQIRTVQYCRAQNILHSSYILYPEEGKPIPLNRSLVGDRLSELAEVIEHEVRQRQLPGAIAAYEAGQVLSFGSINVTTQGLTLEIEQRSLSWQRFASVGYYNGYSITLREGVAASPWQKIEVARMLNLCVFLPLTAHIKNSLLAARDHNAMDEESNASDEEMEWMRQMQKEMLERLRNQNGISQIPAEVVEALQVLNLPTTASFDVIHQRYRQLAKQYHPDTGGDPETFKRIDAAYKRVIAWIASHE</sequence>
<dbReference type="InterPro" id="IPR001623">
    <property type="entry name" value="DnaJ_domain"/>
</dbReference>
<comment type="caution">
    <text evidence="3">The sequence shown here is derived from an EMBL/GenBank/DDBJ whole genome shotgun (WGS) entry which is preliminary data.</text>
</comment>
<dbReference type="InterPro" id="IPR046492">
    <property type="entry name" value="DUF6585"/>
</dbReference>
<keyword evidence="4" id="KW-1185">Reference proteome</keyword>
<name>A0A8J3IKS8_9CHLR</name>
<dbReference type="SUPFAM" id="SSF46565">
    <property type="entry name" value="Chaperone J-domain"/>
    <property type="match status" value="1"/>
</dbReference>
<evidence type="ECO:0000259" key="2">
    <source>
        <dbReference type="PROSITE" id="PS50076"/>
    </source>
</evidence>
<proteinExistence type="predicted"/>
<feature type="region of interest" description="Disordered" evidence="1">
    <location>
        <begin position="1"/>
        <end position="59"/>
    </location>
</feature>
<dbReference type="AlphaFoldDB" id="A0A8J3IKS8"/>